<gene>
    <name evidence="3" type="ORF">FA09DRAFT_330120</name>
</gene>
<evidence type="ECO:0000313" key="4">
    <source>
        <dbReference type="Proteomes" id="UP000245946"/>
    </source>
</evidence>
<dbReference type="InterPro" id="IPR008914">
    <property type="entry name" value="PEBP"/>
</dbReference>
<organism evidence="3 4">
    <name type="scientific">Tilletiopsis washingtonensis</name>
    <dbReference type="NCBI Taxonomy" id="58919"/>
    <lineage>
        <taxon>Eukaryota</taxon>
        <taxon>Fungi</taxon>
        <taxon>Dikarya</taxon>
        <taxon>Basidiomycota</taxon>
        <taxon>Ustilaginomycotina</taxon>
        <taxon>Exobasidiomycetes</taxon>
        <taxon>Entylomatales</taxon>
        <taxon>Entylomatales incertae sedis</taxon>
        <taxon>Tilletiopsis</taxon>
    </lineage>
</organism>
<feature type="region of interest" description="Disordered" evidence="1">
    <location>
        <begin position="247"/>
        <end position="274"/>
    </location>
</feature>
<dbReference type="STRING" id="58919.A0A316Z8Q8"/>
<protein>
    <submittedName>
        <fullName evidence="3">PEBP-like protein</fullName>
    </submittedName>
</protein>
<dbReference type="SUPFAM" id="SSF49777">
    <property type="entry name" value="PEBP-like"/>
    <property type="match status" value="1"/>
</dbReference>
<evidence type="ECO:0000256" key="2">
    <source>
        <dbReference type="SAM" id="SignalP"/>
    </source>
</evidence>
<proteinExistence type="predicted"/>
<dbReference type="EMBL" id="KZ819293">
    <property type="protein sequence ID" value="PWN97961.1"/>
    <property type="molecule type" value="Genomic_DNA"/>
</dbReference>
<dbReference type="CDD" id="cd00866">
    <property type="entry name" value="PEBP_euk"/>
    <property type="match status" value="1"/>
</dbReference>
<evidence type="ECO:0000313" key="3">
    <source>
        <dbReference type="EMBL" id="PWN97961.1"/>
    </source>
</evidence>
<dbReference type="InterPro" id="IPR036610">
    <property type="entry name" value="PEBP-like_sf"/>
</dbReference>
<dbReference type="Gene3D" id="3.90.280.10">
    <property type="entry name" value="PEBP-like"/>
    <property type="match status" value="1"/>
</dbReference>
<evidence type="ECO:0000256" key="1">
    <source>
        <dbReference type="SAM" id="MobiDB-lite"/>
    </source>
</evidence>
<sequence length="299" mass="29294">MFARSLLVLSLSAGAALAQQASLSQVAEGLASTRAQLNGAGLVPNPISEQLLNLTAVLSLQFGSSGSPVAIGTSQSVSDVTQAPSYRLEFAPESASALSGKTFTVAFLDAGAAGVGNPDGLLTRHFLGNNFNLGSDGILSNSTPAITEYASPAPAPGSGPHRYFQVVFLQGDDFRAPSNLSQPGTPLSTMSLAGYAQEANLRQIVAASYVSIEDNSASVTDSISSTQAPASSSVAALATSISRSLAGGSATSGGSSSSTRSGSSGAPSGTSAAGGSNGAVKLGAGAGLLAVLGAAAVLL</sequence>
<dbReference type="OrthoDB" id="2506647at2759"/>
<dbReference type="AlphaFoldDB" id="A0A316Z8Q8"/>
<feature type="signal peptide" evidence="2">
    <location>
        <begin position="1"/>
        <end position="18"/>
    </location>
</feature>
<dbReference type="PANTHER" id="PTHR11362">
    <property type="entry name" value="PHOSPHATIDYLETHANOLAMINE-BINDING PROTEIN"/>
    <property type="match status" value="1"/>
</dbReference>
<dbReference type="GeneID" id="37270017"/>
<dbReference type="Pfam" id="PF01161">
    <property type="entry name" value="PBP"/>
    <property type="match status" value="1"/>
</dbReference>
<dbReference type="InterPro" id="IPR035810">
    <property type="entry name" value="PEBP_euk"/>
</dbReference>
<dbReference type="PANTHER" id="PTHR11362:SF140">
    <property type="entry name" value="PEBP-LIKE PROTEIN"/>
    <property type="match status" value="1"/>
</dbReference>
<keyword evidence="2" id="KW-0732">Signal</keyword>
<dbReference type="RefSeq" id="XP_025598240.1">
    <property type="nucleotide sequence ID" value="XM_025742473.1"/>
</dbReference>
<feature type="chain" id="PRO_5016274468" evidence="2">
    <location>
        <begin position="19"/>
        <end position="299"/>
    </location>
</feature>
<name>A0A316Z8Q8_9BASI</name>
<reference evidence="3 4" key="1">
    <citation type="journal article" date="2018" name="Mol. Biol. Evol.">
        <title>Broad Genomic Sampling Reveals a Smut Pathogenic Ancestry of the Fungal Clade Ustilaginomycotina.</title>
        <authorList>
            <person name="Kijpornyongpan T."/>
            <person name="Mondo S.J."/>
            <person name="Barry K."/>
            <person name="Sandor L."/>
            <person name="Lee J."/>
            <person name="Lipzen A."/>
            <person name="Pangilinan J."/>
            <person name="LaButti K."/>
            <person name="Hainaut M."/>
            <person name="Henrissat B."/>
            <person name="Grigoriev I.V."/>
            <person name="Spatafora J.W."/>
            <person name="Aime M.C."/>
        </authorList>
    </citation>
    <scope>NUCLEOTIDE SEQUENCE [LARGE SCALE GENOMIC DNA]</scope>
    <source>
        <strain evidence="3 4">MCA 4186</strain>
    </source>
</reference>
<accession>A0A316Z8Q8</accession>
<keyword evidence="4" id="KW-1185">Reference proteome</keyword>
<dbReference type="Proteomes" id="UP000245946">
    <property type="component" value="Unassembled WGS sequence"/>
</dbReference>